<name>A0AAE3UCT4_9BACT</name>
<dbReference type="AlphaFoldDB" id="A0AAE3UCT4"/>
<dbReference type="EMBL" id="JASJOU010000003">
    <property type="protein sequence ID" value="MDJ1501193.1"/>
    <property type="molecule type" value="Genomic_DNA"/>
</dbReference>
<evidence type="ECO:0000313" key="1">
    <source>
        <dbReference type="EMBL" id="MDJ1501193.1"/>
    </source>
</evidence>
<dbReference type="RefSeq" id="WP_314510687.1">
    <property type="nucleotide sequence ID" value="NZ_JASJOU010000003.1"/>
</dbReference>
<sequence>MKEYDPLLKGMYANPPIHITEVLPGWSPSERINFIAYTLGRYGGSVGHELLIQIVGILHDFSLENWKELLESITLYGKHLGEQTLFGFFVLYTPIDISASQSVFKPISWDVDYFLKEGLFSRLLDMETDEFELYRKTISERTLNYMKVPETERVLIRSLPLCFERIKVTT</sequence>
<comment type="caution">
    <text evidence="1">The sequence shown here is derived from an EMBL/GenBank/DDBJ whole genome shotgun (WGS) entry which is preliminary data.</text>
</comment>
<keyword evidence="2" id="KW-1185">Reference proteome</keyword>
<evidence type="ECO:0000313" key="2">
    <source>
        <dbReference type="Proteomes" id="UP001232063"/>
    </source>
</evidence>
<organism evidence="1 2">
    <name type="scientific">Xanthocytophaga agilis</name>
    <dbReference type="NCBI Taxonomy" id="3048010"/>
    <lineage>
        <taxon>Bacteria</taxon>
        <taxon>Pseudomonadati</taxon>
        <taxon>Bacteroidota</taxon>
        <taxon>Cytophagia</taxon>
        <taxon>Cytophagales</taxon>
        <taxon>Rhodocytophagaceae</taxon>
        <taxon>Xanthocytophaga</taxon>
    </lineage>
</organism>
<accession>A0AAE3UCT4</accession>
<dbReference type="Proteomes" id="UP001232063">
    <property type="component" value="Unassembled WGS sequence"/>
</dbReference>
<reference evidence="1" key="1">
    <citation type="submission" date="2023-05" db="EMBL/GenBank/DDBJ databases">
        <authorList>
            <person name="Zhang X."/>
        </authorList>
    </citation>
    <scope>NUCLEOTIDE SEQUENCE</scope>
    <source>
        <strain evidence="1">BD1B2-1</strain>
    </source>
</reference>
<protein>
    <submittedName>
        <fullName evidence="1">Uncharacterized protein</fullName>
    </submittedName>
</protein>
<proteinExistence type="predicted"/>
<gene>
    <name evidence="1" type="ORF">QNI22_11065</name>
</gene>